<dbReference type="EMBL" id="SDAQ01000258">
    <property type="protein sequence ID" value="KAI3528454.1"/>
    <property type="molecule type" value="Genomic_DNA"/>
</dbReference>
<gene>
    <name evidence="1" type="ORF">CABS02_15118</name>
</gene>
<evidence type="ECO:0000313" key="2">
    <source>
        <dbReference type="Proteomes" id="UP001056436"/>
    </source>
</evidence>
<evidence type="ECO:0000313" key="1">
    <source>
        <dbReference type="EMBL" id="KAI3528454.1"/>
    </source>
</evidence>
<reference evidence="1" key="1">
    <citation type="submission" date="2019-01" db="EMBL/GenBank/DDBJ databases">
        <title>Colletotrichum abscissum LGMF1257.</title>
        <authorList>
            <person name="Baroncelli R."/>
        </authorList>
    </citation>
    <scope>NUCLEOTIDE SEQUENCE</scope>
    <source>
        <strain evidence="1">Ca142</strain>
    </source>
</reference>
<dbReference type="AlphaFoldDB" id="A0A9P9WZT8"/>
<name>A0A9P9WZT8_9PEZI</name>
<organism evidence="1 2">
    <name type="scientific">Colletotrichum abscissum</name>
    <dbReference type="NCBI Taxonomy" id="1671311"/>
    <lineage>
        <taxon>Eukaryota</taxon>
        <taxon>Fungi</taxon>
        <taxon>Dikarya</taxon>
        <taxon>Ascomycota</taxon>
        <taxon>Pezizomycotina</taxon>
        <taxon>Sordariomycetes</taxon>
        <taxon>Hypocreomycetidae</taxon>
        <taxon>Glomerellales</taxon>
        <taxon>Glomerellaceae</taxon>
        <taxon>Colletotrichum</taxon>
        <taxon>Colletotrichum acutatum species complex</taxon>
    </lineage>
</organism>
<proteinExistence type="predicted"/>
<protein>
    <submittedName>
        <fullName evidence="1">Uncharacterized protein</fullName>
    </submittedName>
</protein>
<sequence>MYVVNDTARARLVRTDCMNMEASVHSTLATSSSQVRSWQLFLTQAQKLERVVPDAARRLCDEFLAHRGCSQFNFPTEYGNYRRDVTVSTASKKPRLFLSARFTDVSDR</sequence>
<dbReference type="Proteomes" id="UP001056436">
    <property type="component" value="Unassembled WGS sequence"/>
</dbReference>
<accession>A0A9P9WZT8</accession>
<keyword evidence="2" id="KW-1185">Reference proteome</keyword>
<comment type="caution">
    <text evidence="1">The sequence shown here is derived from an EMBL/GenBank/DDBJ whole genome shotgun (WGS) entry which is preliminary data.</text>
</comment>